<gene>
    <name evidence="2" type="ORF">CBYS24578_00010562</name>
</gene>
<feature type="region of interest" description="Disordered" evidence="1">
    <location>
        <begin position="1"/>
        <end position="25"/>
    </location>
</feature>
<evidence type="ECO:0000256" key="1">
    <source>
        <dbReference type="SAM" id="MobiDB-lite"/>
    </source>
</evidence>
<keyword evidence="3" id="KW-1185">Reference proteome</keyword>
<proteinExistence type="predicted"/>
<organism evidence="2 3">
    <name type="scientific">Clonostachys byssicola</name>
    <dbReference type="NCBI Taxonomy" id="160290"/>
    <lineage>
        <taxon>Eukaryota</taxon>
        <taxon>Fungi</taxon>
        <taxon>Dikarya</taxon>
        <taxon>Ascomycota</taxon>
        <taxon>Pezizomycotina</taxon>
        <taxon>Sordariomycetes</taxon>
        <taxon>Hypocreomycetidae</taxon>
        <taxon>Hypocreales</taxon>
        <taxon>Bionectriaceae</taxon>
        <taxon>Clonostachys</taxon>
    </lineage>
</organism>
<dbReference type="AlphaFoldDB" id="A0A9N9UGC4"/>
<evidence type="ECO:0000313" key="2">
    <source>
        <dbReference type="EMBL" id="CAG9987918.1"/>
    </source>
</evidence>
<name>A0A9N9UGC4_9HYPO</name>
<feature type="region of interest" description="Disordered" evidence="1">
    <location>
        <begin position="67"/>
        <end position="106"/>
    </location>
</feature>
<accession>A0A9N9UGC4</accession>
<evidence type="ECO:0000313" key="3">
    <source>
        <dbReference type="Proteomes" id="UP000754883"/>
    </source>
</evidence>
<dbReference type="Proteomes" id="UP000754883">
    <property type="component" value="Unassembled WGS sequence"/>
</dbReference>
<reference evidence="2" key="1">
    <citation type="submission" date="2021-10" db="EMBL/GenBank/DDBJ databases">
        <authorList>
            <person name="Piombo E."/>
        </authorList>
    </citation>
    <scope>NUCLEOTIDE SEQUENCE</scope>
</reference>
<dbReference type="EMBL" id="CABFNO020001443">
    <property type="protein sequence ID" value="CAG9987918.1"/>
    <property type="molecule type" value="Genomic_DNA"/>
</dbReference>
<comment type="caution">
    <text evidence="2">The sequence shown here is derived from an EMBL/GenBank/DDBJ whole genome shotgun (WGS) entry which is preliminary data.</text>
</comment>
<feature type="compositionally biased region" description="Low complexity" evidence="1">
    <location>
        <begin position="68"/>
        <end position="81"/>
    </location>
</feature>
<protein>
    <submittedName>
        <fullName evidence="2">Uncharacterized protein</fullName>
    </submittedName>
</protein>
<sequence>MPPKKNARAAKAAQTQDESDNESMSRDFFYSPNLFIPKSVHPSGHRFWRKLQHSHYLATGLNPSQLPVKVTRSTSKATSSASKKRTADLLVSPSKRSHKGSVDHSERDISHMFTPEAREDLLKDARLRAIMQVQFGKFNLAAPPVPTGILATTFS</sequence>